<keyword evidence="2" id="KW-1185">Reference proteome</keyword>
<accession>A0A1M6RK86</accession>
<protein>
    <submittedName>
        <fullName evidence="1">Type II restriction enzyme</fullName>
    </submittedName>
</protein>
<evidence type="ECO:0000313" key="2">
    <source>
        <dbReference type="Proteomes" id="UP000184387"/>
    </source>
</evidence>
<dbReference type="AlphaFoldDB" id="A0A1M6RK86"/>
<gene>
    <name evidence="1" type="ORF">SAMN02745194_04705</name>
</gene>
<reference evidence="1 2" key="1">
    <citation type="submission" date="2016-11" db="EMBL/GenBank/DDBJ databases">
        <authorList>
            <person name="Jaros S."/>
            <person name="Januszkiewicz K."/>
            <person name="Wedrychowicz H."/>
        </authorList>
    </citation>
    <scope>NUCLEOTIDE SEQUENCE [LARGE SCALE GENOMIC DNA]</scope>
    <source>
        <strain evidence="1 2">DSM 14916</strain>
    </source>
</reference>
<dbReference type="STRING" id="198092.SAMN02745194_04705"/>
<proteinExistence type="predicted"/>
<name>A0A1M6RK86_9PROT</name>
<dbReference type="Proteomes" id="UP000184387">
    <property type="component" value="Unassembled WGS sequence"/>
</dbReference>
<organism evidence="1 2">
    <name type="scientific">Muricoccus roseus</name>
    <dbReference type="NCBI Taxonomy" id="198092"/>
    <lineage>
        <taxon>Bacteria</taxon>
        <taxon>Pseudomonadati</taxon>
        <taxon>Pseudomonadota</taxon>
        <taxon>Alphaproteobacteria</taxon>
        <taxon>Acetobacterales</taxon>
        <taxon>Roseomonadaceae</taxon>
        <taxon>Muricoccus</taxon>
    </lineage>
</organism>
<sequence length="153" mass="17207">MTPLLARQRVDPAATYRSWFPWEERVKNFRSIRCGLQQVVAEIKAGTFGVAYCGSSLETVVHSIAEQRQIFRGADHAFLWTPKLHIPDIYENPENQRVFGCLLDTCVCCTTVQQVLSANREIDAKCIKGLGPAVVNLLYFLHPPLGRHSTPPL</sequence>
<evidence type="ECO:0000313" key="1">
    <source>
        <dbReference type="EMBL" id="SHK32849.1"/>
    </source>
</evidence>
<dbReference type="EMBL" id="FQZF01000044">
    <property type="protein sequence ID" value="SHK32849.1"/>
    <property type="molecule type" value="Genomic_DNA"/>
</dbReference>